<sequence length="159" mass="18353">MSYEYYIAPDEYEMAKERGIRPALLEKRVRTLAWSKTKAIDTAPQPKNRVEQRWVELAERNGICYSTFIYRVNQLGWKQERAATTALANRQEQACKAREQRGKYPVELLEQAARLGISYSTFRSRVSRGWTLEEAAGKPVMSASEIGHLTIQKLKKRKG</sequence>
<dbReference type="KEGG" id="pson:JI735_19610"/>
<name>A0A974P7N4_9BACL</name>
<dbReference type="RefSeq" id="WP_051051601.1">
    <property type="nucleotide sequence ID" value="NZ_CP068595.1"/>
</dbReference>
<protein>
    <submittedName>
        <fullName evidence="1">Uncharacterized protein</fullName>
    </submittedName>
</protein>
<dbReference type="EMBL" id="CP068595">
    <property type="protein sequence ID" value="QQZ58937.1"/>
    <property type="molecule type" value="Genomic_DNA"/>
</dbReference>
<organism evidence="1 2">
    <name type="scientific">Paenibacillus sonchi</name>
    <dbReference type="NCBI Taxonomy" id="373687"/>
    <lineage>
        <taxon>Bacteria</taxon>
        <taxon>Bacillati</taxon>
        <taxon>Bacillota</taxon>
        <taxon>Bacilli</taxon>
        <taxon>Bacillales</taxon>
        <taxon>Paenibacillaceae</taxon>
        <taxon>Paenibacillus</taxon>
        <taxon>Paenibacillus sonchi group</taxon>
    </lineage>
</organism>
<evidence type="ECO:0000313" key="2">
    <source>
        <dbReference type="Proteomes" id="UP000595841"/>
    </source>
</evidence>
<accession>A0A974P7N4</accession>
<evidence type="ECO:0000313" key="1">
    <source>
        <dbReference type="EMBL" id="QQZ58937.1"/>
    </source>
</evidence>
<proteinExistence type="predicted"/>
<keyword evidence="2" id="KW-1185">Reference proteome</keyword>
<gene>
    <name evidence="1" type="ORF">JI735_19610</name>
</gene>
<dbReference type="Proteomes" id="UP000595841">
    <property type="component" value="Chromosome"/>
</dbReference>
<dbReference type="AlphaFoldDB" id="A0A974P7N4"/>
<reference evidence="1 2" key="1">
    <citation type="submission" date="2021-01" db="EMBL/GenBank/DDBJ databases">
        <title>Whole genome sequence of Paenibacillus sonchi LMG 24727 for comparative genomics.</title>
        <authorList>
            <person name="Lee G."/>
            <person name="Kim M.-J."/>
            <person name="Lim K."/>
            <person name="Shin J.-H."/>
        </authorList>
    </citation>
    <scope>NUCLEOTIDE SEQUENCE [LARGE SCALE GENOMIC DNA]</scope>
    <source>
        <strain evidence="1 2">LMG 24727</strain>
    </source>
</reference>